<dbReference type="Gene3D" id="1.10.630.10">
    <property type="entry name" value="Cytochrome P450"/>
    <property type="match status" value="1"/>
</dbReference>
<gene>
    <name evidence="9" type="ORF">VR44_04700</name>
</gene>
<evidence type="ECO:0000256" key="4">
    <source>
        <dbReference type="ARBA" id="ARBA00023002"/>
    </source>
</evidence>
<dbReference type="GO" id="GO:0008395">
    <property type="term" value="F:steroid hydroxylase activity"/>
    <property type="evidence" value="ECO:0007669"/>
    <property type="project" value="TreeGrafter"/>
</dbReference>
<organism evidence="9 10">
    <name type="scientific">Streptomyces katrae</name>
    <dbReference type="NCBI Taxonomy" id="68223"/>
    <lineage>
        <taxon>Bacteria</taxon>
        <taxon>Bacillati</taxon>
        <taxon>Actinomycetota</taxon>
        <taxon>Actinomycetes</taxon>
        <taxon>Kitasatosporales</taxon>
        <taxon>Streptomycetaceae</taxon>
        <taxon>Streptomyces</taxon>
    </lineage>
</organism>
<dbReference type="Pfam" id="PF00067">
    <property type="entry name" value="p450"/>
    <property type="match status" value="1"/>
</dbReference>
<keyword evidence="3 7" id="KW-0479">Metal-binding</keyword>
<dbReference type="InterPro" id="IPR001128">
    <property type="entry name" value="Cyt_P450"/>
</dbReference>
<evidence type="ECO:0000256" key="6">
    <source>
        <dbReference type="ARBA" id="ARBA00023033"/>
    </source>
</evidence>
<dbReference type="GO" id="GO:0020037">
    <property type="term" value="F:heme binding"/>
    <property type="evidence" value="ECO:0007669"/>
    <property type="project" value="InterPro"/>
</dbReference>
<dbReference type="GO" id="GO:0036199">
    <property type="term" value="F:cholest-4-en-3-one 26-monooxygenase activity"/>
    <property type="evidence" value="ECO:0007669"/>
    <property type="project" value="TreeGrafter"/>
</dbReference>
<accession>A0A0F4JVW9</accession>
<dbReference type="GO" id="GO:0005506">
    <property type="term" value="F:iron ion binding"/>
    <property type="evidence" value="ECO:0007669"/>
    <property type="project" value="InterPro"/>
</dbReference>
<dbReference type="PANTHER" id="PTHR46696">
    <property type="entry name" value="P450, PUTATIVE (EUROFUNG)-RELATED"/>
    <property type="match status" value="1"/>
</dbReference>
<dbReference type="OrthoDB" id="5241086at2"/>
<dbReference type="RefSeq" id="WP_045946076.1">
    <property type="nucleotide sequence ID" value="NZ_JZWV01000087.1"/>
</dbReference>
<dbReference type="PATRIC" id="fig|68223.7.peg.1021"/>
<comment type="caution">
    <text evidence="9">The sequence shown here is derived from an EMBL/GenBank/DDBJ whole genome shotgun (WGS) entry which is preliminary data.</text>
</comment>
<evidence type="ECO:0000313" key="9">
    <source>
        <dbReference type="EMBL" id="KJY37903.1"/>
    </source>
</evidence>
<dbReference type="Proteomes" id="UP000033551">
    <property type="component" value="Unassembled WGS sequence"/>
</dbReference>
<dbReference type="FunFam" id="1.10.630.10:FF:000018">
    <property type="entry name" value="Cytochrome P450 monooxygenase"/>
    <property type="match status" value="1"/>
</dbReference>
<evidence type="ECO:0000256" key="2">
    <source>
        <dbReference type="ARBA" id="ARBA00022617"/>
    </source>
</evidence>
<dbReference type="PANTHER" id="PTHR46696:SF4">
    <property type="entry name" value="BIOTIN BIOSYNTHESIS CYTOCHROME P450"/>
    <property type="match status" value="1"/>
</dbReference>
<dbReference type="InterPro" id="IPR036396">
    <property type="entry name" value="Cyt_P450_sf"/>
</dbReference>
<evidence type="ECO:0000256" key="3">
    <source>
        <dbReference type="ARBA" id="ARBA00022723"/>
    </source>
</evidence>
<feature type="region of interest" description="Disordered" evidence="8">
    <location>
        <begin position="75"/>
        <end position="103"/>
    </location>
</feature>
<dbReference type="EMBL" id="JZWV01000087">
    <property type="protein sequence ID" value="KJY37903.1"/>
    <property type="molecule type" value="Genomic_DNA"/>
</dbReference>
<reference evidence="9 10" key="1">
    <citation type="submission" date="2015-02" db="EMBL/GenBank/DDBJ databases">
        <authorList>
            <person name="Ju K.-S."/>
            <person name="Doroghazi J.R."/>
            <person name="Metcalf W."/>
        </authorList>
    </citation>
    <scope>NUCLEOTIDE SEQUENCE [LARGE SCALE GENOMIC DNA]</scope>
    <source>
        <strain evidence="9 10">NRRL ISP-5550</strain>
    </source>
</reference>
<evidence type="ECO:0000313" key="10">
    <source>
        <dbReference type="Proteomes" id="UP000033551"/>
    </source>
</evidence>
<name>A0A0F4JVW9_9ACTN</name>
<protein>
    <submittedName>
        <fullName evidence="9">Cytochrome P450</fullName>
    </submittedName>
</protein>
<proteinExistence type="inferred from homology"/>
<dbReference type="CDD" id="cd11033">
    <property type="entry name" value="CYP142-like"/>
    <property type="match status" value="1"/>
</dbReference>
<dbReference type="PRINTS" id="PR00359">
    <property type="entry name" value="BP450"/>
</dbReference>
<keyword evidence="5 7" id="KW-0408">Iron</keyword>
<keyword evidence="4 7" id="KW-0560">Oxidoreductase</keyword>
<keyword evidence="2 7" id="KW-0349">Heme</keyword>
<dbReference type="STRING" id="68223.GCA_002028425_06938"/>
<dbReference type="AlphaFoldDB" id="A0A0F4JVW9"/>
<evidence type="ECO:0000256" key="7">
    <source>
        <dbReference type="RuleBase" id="RU000461"/>
    </source>
</evidence>
<evidence type="ECO:0000256" key="5">
    <source>
        <dbReference type="ARBA" id="ARBA00023004"/>
    </source>
</evidence>
<dbReference type="PROSITE" id="PS00086">
    <property type="entry name" value="CYTOCHROME_P450"/>
    <property type="match status" value="1"/>
</dbReference>
<dbReference type="InterPro" id="IPR002397">
    <property type="entry name" value="Cyt_P450_B"/>
</dbReference>
<evidence type="ECO:0000256" key="8">
    <source>
        <dbReference type="SAM" id="MobiDB-lite"/>
    </source>
</evidence>
<comment type="similarity">
    <text evidence="1 7">Belongs to the cytochrome P450 family.</text>
</comment>
<dbReference type="SUPFAM" id="SSF48264">
    <property type="entry name" value="Cytochrome P450"/>
    <property type="match status" value="1"/>
</dbReference>
<dbReference type="InterPro" id="IPR017972">
    <property type="entry name" value="Cyt_P450_CS"/>
</dbReference>
<keyword evidence="6 7" id="KW-0503">Monooxygenase</keyword>
<dbReference type="GO" id="GO:0006707">
    <property type="term" value="P:cholesterol catabolic process"/>
    <property type="evidence" value="ECO:0007669"/>
    <property type="project" value="TreeGrafter"/>
</dbReference>
<evidence type="ECO:0000256" key="1">
    <source>
        <dbReference type="ARBA" id="ARBA00010617"/>
    </source>
</evidence>
<keyword evidence="10" id="KW-1185">Reference proteome</keyword>
<sequence>MRLTPGPARDVDLTGVDLFDLDLYGSGDPHPLWDVMRARAPLFHQVLPDGREFWSVTRYEDVRRVLSDHREFTSERGTVPTHLGTDDPAAGVLMTSTDPPRHTEVRRPLGSKLTARAVRVWEERIRATVVRFLEPALDGAVFDLAEQALLLPALVTGPLLGIPEKDWEELVRLTAMVTAPSDPHFLLGSEAATLAISHHELLTYVRDWARTHRAAGQEDESLLHHLTSVRPGGEPLSDEEIALDGYSILLGANVTTPHTVSGTVEALMERPEQYAKAAADPTLVPNLVEEGLRWTSAACNFMRYAVDEVEIAGGTVPAGGAVVAWIGSGNRDASVFPDPHTFDITRDGAKRHGAFGFGPHFCIGAPLARMTLRVFFEELLARFESLEPAGEPQHLRSYFIAGLTHLPLTGKKRRTTP</sequence>